<evidence type="ECO:0000256" key="1">
    <source>
        <dbReference type="ARBA" id="ARBA00010062"/>
    </source>
</evidence>
<comment type="caution">
    <text evidence="5">The sequence shown here is derived from an EMBL/GenBank/DDBJ whole genome shotgun (WGS) entry which is preliminary data.</text>
</comment>
<reference evidence="5" key="1">
    <citation type="submission" date="2016-05" db="EMBL/GenBank/DDBJ databases">
        <authorList>
            <person name="Lavstsen T."/>
            <person name="Jespersen J.S."/>
        </authorList>
    </citation>
    <scope>NUCLEOTIDE SEQUENCE [LARGE SCALE GENOMIC DNA]</scope>
    <source>
        <strain evidence="5">KCJ1736</strain>
    </source>
</reference>
<dbReference type="PROSITE" id="PS51318">
    <property type="entry name" value="TAT"/>
    <property type="match status" value="1"/>
</dbReference>
<name>A0A176XH74_AGRTU</name>
<evidence type="ECO:0000313" key="5">
    <source>
        <dbReference type="EMBL" id="OAE48194.1"/>
    </source>
</evidence>
<dbReference type="Pfam" id="PF13458">
    <property type="entry name" value="Peripla_BP_6"/>
    <property type="match status" value="1"/>
</dbReference>
<dbReference type="Proteomes" id="UP000077098">
    <property type="component" value="Unassembled WGS sequence"/>
</dbReference>
<feature type="domain" description="Leucine-binding protein" evidence="4">
    <location>
        <begin position="41"/>
        <end position="391"/>
    </location>
</feature>
<sequence length="417" mass="45626">MMKFEDLASSRRGILKVGAAMFGALTAPGLIGRAMAQDNVIKFGGSLPLTGTYEKVARIYRDGYDFWSKTVGGEISIGGKTYKTAWTIYDDENNASRVAQLTEKLISDERVACLVGAYGTDTVLAQGAIAKRHGYALIQAGAASARIDQEIGGETCFTLVGSARNYYKSSIDYLASLNPKPQTLGMVVMDDPVYHEHAAGIKERCEAHGINIVVEEVVPMTAQDFRPVALKFKRAGEVDIIVSPAWDLICIKMVQELSTIGVQPKAFVGGHLTTNPVVKQTLAAKIREMIGVTLWMPTLQFQDPHFESPKAFADKFTQTYGYAPTYHAAMAYSIPLLYELALKNADPSDPFNQAALKQKLLSLQTETVWGPIAFSPKGRIQRETMPVIQWLGDDPSATVVFPEQFAQAKGIYPKAAW</sequence>
<accession>A0A176XH74</accession>
<evidence type="ECO:0000256" key="2">
    <source>
        <dbReference type="ARBA" id="ARBA00022729"/>
    </source>
</evidence>
<dbReference type="InterPro" id="IPR028082">
    <property type="entry name" value="Peripla_BP_I"/>
</dbReference>
<dbReference type="AlphaFoldDB" id="A0A176XH74"/>
<dbReference type="SUPFAM" id="SSF53822">
    <property type="entry name" value="Periplasmic binding protein-like I"/>
    <property type="match status" value="1"/>
</dbReference>
<dbReference type="CDD" id="cd06338">
    <property type="entry name" value="PBP1_ABC_ligand_binding-like"/>
    <property type="match status" value="1"/>
</dbReference>
<dbReference type="EMBL" id="LXPS01000007">
    <property type="protein sequence ID" value="OAE48194.1"/>
    <property type="molecule type" value="Genomic_DNA"/>
</dbReference>
<protein>
    <recommendedName>
        <fullName evidence="4">Leucine-binding protein domain-containing protein</fullName>
    </recommendedName>
</protein>
<dbReference type="Gene3D" id="3.40.50.2300">
    <property type="match status" value="2"/>
</dbReference>
<dbReference type="PANTHER" id="PTHR30483:SF37">
    <property type="entry name" value="ABC TRANSPORTER SUBSTRATE-BINDING PROTEIN"/>
    <property type="match status" value="1"/>
</dbReference>
<dbReference type="InterPro" id="IPR006311">
    <property type="entry name" value="TAT_signal"/>
</dbReference>
<dbReference type="GO" id="GO:0006865">
    <property type="term" value="P:amino acid transport"/>
    <property type="evidence" value="ECO:0007669"/>
    <property type="project" value="UniProtKB-KW"/>
</dbReference>
<comment type="similarity">
    <text evidence="1">Belongs to the leucine-binding protein family.</text>
</comment>
<organism evidence="5">
    <name type="scientific">Agrobacterium tumefaciens</name>
    <dbReference type="NCBI Taxonomy" id="358"/>
    <lineage>
        <taxon>Bacteria</taxon>
        <taxon>Pseudomonadati</taxon>
        <taxon>Pseudomonadota</taxon>
        <taxon>Alphaproteobacteria</taxon>
        <taxon>Hyphomicrobiales</taxon>
        <taxon>Rhizobiaceae</taxon>
        <taxon>Rhizobium/Agrobacterium group</taxon>
        <taxon>Agrobacterium</taxon>
        <taxon>Agrobacterium tumefaciens complex</taxon>
    </lineage>
</organism>
<dbReference type="InterPro" id="IPR028081">
    <property type="entry name" value="Leu-bd"/>
</dbReference>
<evidence type="ECO:0000256" key="3">
    <source>
        <dbReference type="ARBA" id="ARBA00022970"/>
    </source>
</evidence>
<keyword evidence="3" id="KW-0813">Transport</keyword>
<dbReference type="PANTHER" id="PTHR30483">
    <property type="entry name" value="LEUCINE-SPECIFIC-BINDING PROTEIN"/>
    <property type="match status" value="1"/>
</dbReference>
<keyword evidence="3" id="KW-0029">Amino-acid transport</keyword>
<proteinExistence type="inferred from homology"/>
<gene>
    <name evidence="5" type="ORF">A7J57_22590</name>
</gene>
<dbReference type="RefSeq" id="WP_063947972.1">
    <property type="nucleotide sequence ID" value="NZ_LXPS01000007.1"/>
</dbReference>
<keyword evidence="2" id="KW-0732">Signal</keyword>
<dbReference type="InterPro" id="IPR051010">
    <property type="entry name" value="BCAA_transport"/>
</dbReference>
<evidence type="ECO:0000259" key="4">
    <source>
        <dbReference type="Pfam" id="PF13458"/>
    </source>
</evidence>